<feature type="signal peptide" evidence="6">
    <location>
        <begin position="1"/>
        <end position="21"/>
    </location>
</feature>
<dbReference type="GO" id="GO:0016020">
    <property type="term" value="C:membrane"/>
    <property type="evidence" value="ECO:0007669"/>
    <property type="project" value="UniProtKB-SubCell"/>
</dbReference>
<keyword evidence="5" id="KW-0325">Glycoprotein</keyword>
<sequence length="353" mass="40288">MLSSPMLVSLTLFLSLPLVLFFSPQILTPTYFRFSSDAEDLTLFRRATAAPHTTTHLATATNPKPKIAFLFLTNSNLTFAPLWEKFFSSADSNHNLFNIYIHADPTAAVASPGGVFHRRCFIPSKKTHRASPTLIAAARRLLAYALIDDPLNQYFALVSQHCIPVSSLRFVYNYLFKNPLVSLASFAGSNYNYNLPSFIEILSDEPNLYERYSARGEKAMLPEVPFEAFRVGSQFFVLNRRHTEVVVRDRRLWKKFKLPCVTEEPCYPEEHYFPTLLSMEDSNGCTGFTLTRVNWTGCWDGHPHLYTPPEISPELIRRLRVSNSSYPYLFARKFSPDCLAPLMDIADDVIFRD</sequence>
<name>A0AAN9FQ51_CLITE</name>
<keyword evidence="3" id="KW-0808">Transferase</keyword>
<dbReference type="InterPro" id="IPR044174">
    <property type="entry name" value="BC10-like"/>
</dbReference>
<protein>
    <submittedName>
        <fullName evidence="7">Uncharacterized protein</fullName>
    </submittedName>
</protein>
<gene>
    <name evidence="7" type="ORF">RJT34_24140</name>
</gene>
<evidence type="ECO:0000313" key="8">
    <source>
        <dbReference type="Proteomes" id="UP001359559"/>
    </source>
</evidence>
<keyword evidence="6" id="KW-0732">Signal</keyword>
<evidence type="ECO:0000256" key="2">
    <source>
        <dbReference type="ARBA" id="ARBA00022676"/>
    </source>
</evidence>
<evidence type="ECO:0000256" key="5">
    <source>
        <dbReference type="ARBA" id="ARBA00023180"/>
    </source>
</evidence>
<accession>A0AAN9FQ51</accession>
<evidence type="ECO:0000313" key="7">
    <source>
        <dbReference type="EMBL" id="KAK7279096.1"/>
    </source>
</evidence>
<dbReference type="PANTHER" id="PTHR31042">
    <property type="entry name" value="CORE-2/I-BRANCHING BETA-1,6-N-ACETYLGLUCOSAMINYLTRANSFERASE FAMILY PROTEIN-RELATED"/>
    <property type="match status" value="1"/>
</dbReference>
<dbReference type="EMBL" id="JAYKXN010000006">
    <property type="protein sequence ID" value="KAK7279096.1"/>
    <property type="molecule type" value="Genomic_DNA"/>
</dbReference>
<evidence type="ECO:0000256" key="1">
    <source>
        <dbReference type="ARBA" id="ARBA00004606"/>
    </source>
</evidence>
<dbReference type="Pfam" id="PF02485">
    <property type="entry name" value="Branch"/>
    <property type="match status" value="1"/>
</dbReference>
<comment type="subcellular location">
    <subcellularLocation>
        <location evidence="1">Membrane</location>
        <topology evidence="1">Single-pass type II membrane protein</topology>
    </subcellularLocation>
</comment>
<organism evidence="7 8">
    <name type="scientific">Clitoria ternatea</name>
    <name type="common">Butterfly pea</name>
    <dbReference type="NCBI Taxonomy" id="43366"/>
    <lineage>
        <taxon>Eukaryota</taxon>
        <taxon>Viridiplantae</taxon>
        <taxon>Streptophyta</taxon>
        <taxon>Embryophyta</taxon>
        <taxon>Tracheophyta</taxon>
        <taxon>Spermatophyta</taxon>
        <taxon>Magnoliopsida</taxon>
        <taxon>eudicotyledons</taxon>
        <taxon>Gunneridae</taxon>
        <taxon>Pentapetalae</taxon>
        <taxon>rosids</taxon>
        <taxon>fabids</taxon>
        <taxon>Fabales</taxon>
        <taxon>Fabaceae</taxon>
        <taxon>Papilionoideae</taxon>
        <taxon>50 kb inversion clade</taxon>
        <taxon>NPAAA clade</taxon>
        <taxon>indigoferoid/millettioid clade</taxon>
        <taxon>Phaseoleae</taxon>
        <taxon>Clitoria</taxon>
    </lineage>
</organism>
<keyword evidence="2" id="KW-0328">Glycosyltransferase</keyword>
<comment type="caution">
    <text evidence="7">The sequence shown here is derived from an EMBL/GenBank/DDBJ whole genome shotgun (WGS) entry which is preliminary data.</text>
</comment>
<proteinExistence type="predicted"/>
<evidence type="ECO:0000256" key="3">
    <source>
        <dbReference type="ARBA" id="ARBA00022679"/>
    </source>
</evidence>
<keyword evidence="4" id="KW-0472">Membrane</keyword>
<evidence type="ECO:0000256" key="6">
    <source>
        <dbReference type="SAM" id="SignalP"/>
    </source>
</evidence>
<dbReference type="AlphaFoldDB" id="A0AAN9FQ51"/>
<dbReference type="Proteomes" id="UP001359559">
    <property type="component" value="Unassembled WGS sequence"/>
</dbReference>
<feature type="chain" id="PRO_5042899770" evidence="6">
    <location>
        <begin position="22"/>
        <end position="353"/>
    </location>
</feature>
<reference evidence="7 8" key="1">
    <citation type="submission" date="2024-01" db="EMBL/GenBank/DDBJ databases">
        <title>The genomes of 5 underutilized Papilionoideae crops provide insights into root nodulation and disease resistance.</title>
        <authorList>
            <person name="Yuan L."/>
        </authorList>
    </citation>
    <scope>NUCLEOTIDE SEQUENCE [LARGE SCALE GENOMIC DNA]</scope>
    <source>
        <strain evidence="7">LY-2023</strain>
        <tissue evidence="7">Leaf</tissue>
    </source>
</reference>
<keyword evidence="8" id="KW-1185">Reference proteome</keyword>
<dbReference type="InterPro" id="IPR003406">
    <property type="entry name" value="Glyco_trans_14"/>
</dbReference>
<dbReference type="GO" id="GO:0016757">
    <property type="term" value="F:glycosyltransferase activity"/>
    <property type="evidence" value="ECO:0007669"/>
    <property type="project" value="UniProtKB-KW"/>
</dbReference>
<dbReference type="PANTHER" id="PTHR31042:SF108">
    <property type="entry name" value="CORE-2_I-BRANCHING BETA-1,6-N-ACETYLGLUCOSAMINYLTRANSFERASE FAMILY PROTEIN"/>
    <property type="match status" value="1"/>
</dbReference>
<evidence type="ECO:0000256" key="4">
    <source>
        <dbReference type="ARBA" id="ARBA00023136"/>
    </source>
</evidence>